<protein>
    <recommendedName>
        <fullName evidence="8">Radical SAM core domain-containing protein</fullName>
    </recommendedName>
</protein>
<sequence length="163" mass="18615">MKKFPNSINFHITQRCNYICDFCFSKFGKNCYELSEIEQFKLIKELAENGCEKLNFAGGEPSIVQNLPKLLKFSKDLGLFTSLISNGTGLTNKFLRNSFENIDLIGLSIDSSNEEINYKLGRCLTHNNEKIKPYSHVNLIKNRAELIKKFNIPLKINTVVTSL</sequence>
<name>X0VIK3_9ZZZZ</name>
<feature type="domain" description="Radical SAM core" evidence="8">
    <location>
        <begin position="2"/>
        <end position="163"/>
    </location>
</feature>
<dbReference type="PANTHER" id="PTHR21339">
    <property type="entry name" value="RADICAL S-ADENOSYL METHIONINE DOMAIN-CONTAINING PROTEIN 2"/>
    <property type="match status" value="1"/>
</dbReference>
<dbReference type="AlphaFoldDB" id="X0VIK3"/>
<dbReference type="PANTHER" id="PTHR21339:SF0">
    <property type="entry name" value="S-ADENOSYLMETHIONINE-DEPENDENT NUCLEOTIDE DEHYDRATASE RSAD2"/>
    <property type="match status" value="1"/>
</dbReference>
<evidence type="ECO:0000256" key="5">
    <source>
        <dbReference type="ARBA" id="ARBA00023004"/>
    </source>
</evidence>
<dbReference type="GO" id="GO:0046872">
    <property type="term" value="F:metal ion binding"/>
    <property type="evidence" value="ECO:0007669"/>
    <property type="project" value="UniProtKB-KW"/>
</dbReference>
<keyword evidence="6" id="KW-0411">Iron-sulfur</keyword>
<dbReference type="GO" id="GO:0003824">
    <property type="term" value="F:catalytic activity"/>
    <property type="evidence" value="ECO:0007669"/>
    <property type="project" value="InterPro"/>
</dbReference>
<gene>
    <name evidence="9" type="ORF">S01H1_52687</name>
</gene>
<reference evidence="9" key="1">
    <citation type="journal article" date="2014" name="Front. Microbiol.">
        <title>High frequency of phylogenetically diverse reductive dehalogenase-homologous genes in deep subseafloor sedimentary metagenomes.</title>
        <authorList>
            <person name="Kawai M."/>
            <person name="Futagami T."/>
            <person name="Toyoda A."/>
            <person name="Takaki Y."/>
            <person name="Nishi S."/>
            <person name="Hori S."/>
            <person name="Arai W."/>
            <person name="Tsubouchi T."/>
            <person name="Morono Y."/>
            <person name="Uchiyama I."/>
            <person name="Ito T."/>
            <person name="Fujiyama A."/>
            <person name="Inagaki F."/>
            <person name="Takami H."/>
        </authorList>
    </citation>
    <scope>NUCLEOTIDE SEQUENCE</scope>
    <source>
        <strain evidence="9">Expedition CK06-06</strain>
    </source>
</reference>
<dbReference type="SFLD" id="SFLDS00029">
    <property type="entry name" value="Radical_SAM"/>
    <property type="match status" value="1"/>
</dbReference>
<evidence type="ECO:0000256" key="1">
    <source>
        <dbReference type="ARBA" id="ARBA00001966"/>
    </source>
</evidence>
<dbReference type="SFLD" id="SFLDG01067">
    <property type="entry name" value="SPASM/twitch_domain_containing"/>
    <property type="match status" value="1"/>
</dbReference>
<evidence type="ECO:0000313" key="9">
    <source>
        <dbReference type="EMBL" id="GAG18085.1"/>
    </source>
</evidence>
<comment type="caution">
    <text evidence="9">The sequence shown here is derived from an EMBL/GenBank/DDBJ whole genome shotgun (WGS) entry which is preliminary data.</text>
</comment>
<dbReference type="CDD" id="cd01335">
    <property type="entry name" value="Radical_SAM"/>
    <property type="match status" value="1"/>
</dbReference>
<accession>X0VIK3</accession>
<keyword evidence="5" id="KW-0408">Iron</keyword>
<organism evidence="9">
    <name type="scientific">marine sediment metagenome</name>
    <dbReference type="NCBI Taxonomy" id="412755"/>
    <lineage>
        <taxon>unclassified sequences</taxon>
        <taxon>metagenomes</taxon>
        <taxon>ecological metagenomes</taxon>
    </lineage>
</organism>
<dbReference type="Gene3D" id="3.20.20.70">
    <property type="entry name" value="Aldolase class I"/>
    <property type="match status" value="1"/>
</dbReference>
<dbReference type="GO" id="GO:0051607">
    <property type="term" value="P:defense response to virus"/>
    <property type="evidence" value="ECO:0007669"/>
    <property type="project" value="UniProtKB-KW"/>
</dbReference>
<feature type="non-terminal residue" evidence="9">
    <location>
        <position position="163"/>
    </location>
</feature>
<keyword evidence="2" id="KW-0004">4Fe-4S</keyword>
<dbReference type="InterPro" id="IPR007197">
    <property type="entry name" value="rSAM"/>
</dbReference>
<keyword evidence="4" id="KW-0479">Metal-binding</keyword>
<dbReference type="EMBL" id="BARS01034071">
    <property type="protein sequence ID" value="GAG18085.1"/>
    <property type="molecule type" value="Genomic_DNA"/>
</dbReference>
<evidence type="ECO:0000256" key="4">
    <source>
        <dbReference type="ARBA" id="ARBA00022723"/>
    </source>
</evidence>
<keyword evidence="7" id="KW-0051">Antiviral defense</keyword>
<evidence type="ECO:0000256" key="3">
    <source>
        <dbReference type="ARBA" id="ARBA00022691"/>
    </source>
</evidence>
<evidence type="ECO:0000256" key="7">
    <source>
        <dbReference type="ARBA" id="ARBA00023118"/>
    </source>
</evidence>
<dbReference type="InterPro" id="IPR013785">
    <property type="entry name" value="Aldolase_TIM"/>
</dbReference>
<dbReference type="SUPFAM" id="SSF102114">
    <property type="entry name" value="Radical SAM enzymes"/>
    <property type="match status" value="1"/>
</dbReference>
<evidence type="ECO:0000256" key="6">
    <source>
        <dbReference type="ARBA" id="ARBA00023014"/>
    </source>
</evidence>
<evidence type="ECO:0000259" key="8">
    <source>
        <dbReference type="PROSITE" id="PS51918"/>
    </source>
</evidence>
<proteinExistence type="predicted"/>
<dbReference type="InterPro" id="IPR051196">
    <property type="entry name" value="RSAD2/Viperin_antiviral"/>
</dbReference>
<dbReference type="Pfam" id="PF04055">
    <property type="entry name" value="Radical_SAM"/>
    <property type="match status" value="1"/>
</dbReference>
<dbReference type="PROSITE" id="PS51918">
    <property type="entry name" value="RADICAL_SAM"/>
    <property type="match status" value="1"/>
</dbReference>
<dbReference type="InterPro" id="IPR058240">
    <property type="entry name" value="rSAM_sf"/>
</dbReference>
<comment type="cofactor">
    <cofactor evidence="1">
        <name>[4Fe-4S] cluster</name>
        <dbReference type="ChEBI" id="CHEBI:49883"/>
    </cofactor>
</comment>
<evidence type="ECO:0000256" key="2">
    <source>
        <dbReference type="ARBA" id="ARBA00022485"/>
    </source>
</evidence>
<dbReference type="GO" id="GO:0051539">
    <property type="term" value="F:4 iron, 4 sulfur cluster binding"/>
    <property type="evidence" value="ECO:0007669"/>
    <property type="project" value="UniProtKB-KW"/>
</dbReference>
<keyword evidence="3" id="KW-0949">S-adenosyl-L-methionine</keyword>